<sequence length="363" mass="38945">MRLLSVISELGVGGAEVVAVRLAIDAAAQGHDVRVASTPGFRVAELEDVGVAHLPLRLVGRRPADLVGSLRRLRSVERPDLVHAHNPKPSVLARLAFPRRTPIVTTLHGVDEAEAGRAARILARTSDRVVVVAPHLAEQLERHGYPAARIDVVTNGVPAPPAYPRDEARRELGLRGTEVAGLCLARMVDQKRHDLLLDAWARLERPATLLLAGDGPRRARLEEQASRLGLGPRVRFLGPRSDVPRLLAAADLMVLPTDWEGLPISVLEALGAGVPVVASAVPGIVDHFAGAVRMARPGSVPALARALDEVTGDRAVRAALGDRGRAVFRQRFDADRMVARYREIHARVLGAPACAGMTTEGMR</sequence>
<organism evidence="5 6">
    <name type="scientific">Nocardioides humi</name>
    <dbReference type="NCBI Taxonomy" id="449461"/>
    <lineage>
        <taxon>Bacteria</taxon>
        <taxon>Bacillati</taxon>
        <taxon>Actinomycetota</taxon>
        <taxon>Actinomycetes</taxon>
        <taxon>Propionibacteriales</taxon>
        <taxon>Nocardioidaceae</taxon>
        <taxon>Nocardioides</taxon>
    </lineage>
</organism>
<keyword evidence="2" id="KW-0808">Transferase</keyword>
<reference evidence="5 6" key="1">
    <citation type="journal article" date="2019" name="Int. J. Syst. Evol. Microbiol.">
        <title>The Global Catalogue of Microorganisms (GCM) 10K type strain sequencing project: providing services to taxonomists for standard genome sequencing and annotation.</title>
        <authorList>
            <consortium name="The Broad Institute Genomics Platform"/>
            <consortium name="The Broad Institute Genome Sequencing Center for Infectious Disease"/>
            <person name="Wu L."/>
            <person name="Ma J."/>
        </authorList>
    </citation>
    <scope>NUCLEOTIDE SEQUENCE [LARGE SCALE GENOMIC DNA]</scope>
    <source>
        <strain evidence="5 6">JCM 14942</strain>
    </source>
</reference>
<evidence type="ECO:0000256" key="2">
    <source>
        <dbReference type="ARBA" id="ARBA00022679"/>
    </source>
</evidence>
<dbReference type="PANTHER" id="PTHR12526">
    <property type="entry name" value="GLYCOSYLTRANSFERASE"/>
    <property type="match status" value="1"/>
</dbReference>
<dbReference type="Proteomes" id="UP001500842">
    <property type="component" value="Unassembled WGS sequence"/>
</dbReference>
<dbReference type="InterPro" id="IPR001296">
    <property type="entry name" value="Glyco_trans_1"/>
</dbReference>
<name>A0ABN2ATD1_9ACTN</name>
<evidence type="ECO:0000313" key="6">
    <source>
        <dbReference type="Proteomes" id="UP001500842"/>
    </source>
</evidence>
<accession>A0ABN2ATD1</accession>
<evidence type="ECO:0000259" key="4">
    <source>
        <dbReference type="Pfam" id="PF13439"/>
    </source>
</evidence>
<dbReference type="Gene3D" id="3.40.50.2000">
    <property type="entry name" value="Glycogen Phosphorylase B"/>
    <property type="match status" value="2"/>
</dbReference>
<keyword evidence="6" id="KW-1185">Reference proteome</keyword>
<dbReference type="SUPFAM" id="SSF53756">
    <property type="entry name" value="UDP-Glycosyltransferase/glycogen phosphorylase"/>
    <property type="match status" value="1"/>
</dbReference>
<feature type="domain" description="Glycosyl transferase family 1" evidence="3">
    <location>
        <begin position="165"/>
        <end position="325"/>
    </location>
</feature>
<evidence type="ECO:0000313" key="5">
    <source>
        <dbReference type="EMBL" id="GAA1525594.1"/>
    </source>
</evidence>
<proteinExistence type="predicted"/>
<dbReference type="RefSeq" id="WP_141003102.1">
    <property type="nucleotide sequence ID" value="NZ_BAAAOR010000024.1"/>
</dbReference>
<protein>
    <submittedName>
        <fullName evidence="5">Glycosyltransferase family 4 protein</fullName>
    </submittedName>
</protein>
<keyword evidence="1" id="KW-0328">Glycosyltransferase</keyword>
<dbReference type="Pfam" id="PF00534">
    <property type="entry name" value="Glycos_transf_1"/>
    <property type="match status" value="1"/>
</dbReference>
<evidence type="ECO:0000256" key="1">
    <source>
        <dbReference type="ARBA" id="ARBA00022676"/>
    </source>
</evidence>
<comment type="caution">
    <text evidence="5">The sequence shown here is derived from an EMBL/GenBank/DDBJ whole genome shotgun (WGS) entry which is preliminary data.</text>
</comment>
<evidence type="ECO:0000259" key="3">
    <source>
        <dbReference type="Pfam" id="PF00534"/>
    </source>
</evidence>
<dbReference type="InterPro" id="IPR028098">
    <property type="entry name" value="Glyco_trans_4-like_N"/>
</dbReference>
<dbReference type="Pfam" id="PF13439">
    <property type="entry name" value="Glyco_transf_4"/>
    <property type="match status" value="1"/>
</dbReference>
<dbReference type="EMBL" id="BAAAOR010000024">
    <property type="protein sequence ID" value="GAA1525594.1"/>
    <property type="molecule type" value="Genomic_DNA"/>
</dbReference>
<gene>
    <name evidence="5" type="ORF">GCM10009788_31530</name>
</gene>
<feature type="domain" description="Glycosyltransferase subfamily 4-like N-terminal" evidence="4">
    <location>
        <begin position="12"/>
        <end position="157"/>
    </location>
</feature>
<dbReference type="PANTHER" id="PTHR12526:SF510">
    <property type="entry name" value="D-INOSITOL 3-PHOSPHATE GLYCOSYLTRANSFERASE"/>
    <property type="match status" value="1"/>
</dbReference>